<dbReference type="GO" id="GO:0005739">
    <property type="term" value="C:mitochondrion"/>
    <property type="evidence" value="ECO:0007669"/>
    <property type="project" value="UniProtKB-SubCell"/>
</dbReference>
<comment type="similarity">
    <text evidence="3">Belongs to the mitochondrion-specific ribosomal protein mL64 family.</text>
</comment>
<dbReference type="InterPro" id="IPR018472">
    <property type="entry name" value="Ribosomal_mL64"/>
</dbReference>
<evidence type="ECO:0000256" key="12">
    <source>
        <dbReference type="ARBA" id="ARBA00035485"/>
    </source>
</evidence>
<dbReference type="GO" id="GO:1990904">
    <property type="term" value="C:ribonucleoprotein complex"/>
    <property type="evidence" value="ECO:0007669"/>
    <property type="project" value="UniProtKB-KW"/>
</dbReference>
<reference evidence="16" key="1">
    <citation type="submission" date="2023-01" db="EMBL/GenBank/DDBJ databases">
        <title>Key to firefly adult light organ development and bioluminescence: homeobox transcription factors regulate luciferase expression and transportation to peroxisome.</title>
        <authorList>
            <person name="Fu X."/>
        </authorList>
    </citation>
    <scope>NUCLEOTIDE SEQUENCE [LARGE SCALE GENOMIC DNA]</scope>
</reference>
<dbReference type="AlphaFoldDB" id="A0AAN7SS94"/>
<organism evidence="15 16">
    <name type="scientific">Aquatica leii</name>
    <dbReference type="NCBI Taxonomy" id="1421715"/>
    <lineage>
        <taxon>Eukaryota</taxon>
        <taxon>Metazoa</taxon>
        <taxon>Ecdysozoa</taxon>
        <taxon>Arthropoda</taxon>
        <taxon>Hexapoda</taxon>
        <taxon>Insecta</taxon>
        <taxon>Pterygota</taxon>
        <taxon>Neoptera</taxon>
        <taxon>Endopterygota</taxon>
        <taxon>Coleoptera</taxon>
        <taxon>Polyphaga</taxon>
        <taxon>Elateriformia</taxon>
        <taxon>Elateroidea</taxon>
        <taxon>Lampyridae</taxon>
        <taxon>Luciolinae</taxon>
        <taxon>Aquatica</taxon>
    </lineage>
</organism>
<evidence type="ECO:0000256" key="9">
    <source>
        <dbReference type="ARBA" id="ARBA00023306"/>
    </source>
</evidence>
<dbReference type="EMBL" id="JARPUR010000002">
    <property type="protein sequence ID" value="KAK4883170.1"/>
    <property type="molecule type" value="Genomic_DNA"/>
</dbReference>
<keyword evidence="4" id="KW-0689">Ribosomal protein</keyword>
<evidence type="ECO:0000256" key="2">
    <source>
        <dbReference type="ARBA" id="ARBA00004173"/>
    </source>
</evidence>
<evidence type="ECO:0000256" key="3">
    <source>
        <dbReference type="ARBA" id="ARBA00005421"/>
    </source>
</evidence>
<comment type="subcellular location">
    <subcellularLocation>
        <location evidence="2">Mitochondrion</location>
    </subcellularLocation>
    <subcellularLocation>
        <location evidence="1">Nucleus</location>
    </subcellularLocation>
</comment>
<evidence type="ECO:0000256" key="1">
    <source>
        <dbReference type="ARBA" id="ARBA00004123"/>
    </source>
</evidence>
<comment type="caution">
    <text evidence="15">The sequence shown here is derived from an EMBL/GenBank/DDBJ whole genome shotgun (WGS) entry which is preliminary data.</text>
</comment>
<feature type="region of interest" description="Disordered" evidence="14">
    <location>
        <begin position="218"/>
        <end position="263"/>
    </location>
</feature>
<keyword evidence="16" id="KW-1185">Reference proteome</keyword>
<evidence type="ECO:0000256" key="5">
    <source>
        <dbReference type="ARBA" id="ARBA00023054"/>
    </source>
</evidence>
<evidence type="ECO:0000256" key="8">
    <source>
        <dbReference type="ARBA" id="ARBA00023274"/>
    </source>
</evidence>
<keyword evidence="5" id="KW-0175">Coiled coil</keyword>
<keyword evidence="7" id="KW-0539">Nucleus</keyword>
<evidence type="ECO:0000256" key="14">
    <source>
        <dbReference type="SAM" id="MobiDB-lite"/>
    </source>
</evidence>
<accession>A0AAN7SS94</accession>
<dbReference type="PANTHER" id="PTHR31761:SF1">
    <property type="entry name" value="LARGE RIBOSOMAL SUBUNIT PROTEIN ML64"/>
    <property type="match status" value="1"/>
</dbReference>
<evidence type="ECO:0000256" key="13">
    <source>
        <dbReference type="ARBA" id="ARBA00060144"/>
    </source>
</evidence>
<protein>
    <recommendedName>
        <fullName evidence="11">Large ribosomal subunit protein mL64</fullName>
    </recommendedName>
    <alternativeName>
        <fullName evidence="10">39S ribosomal protein L59, mitochondrial</fullName>
    </alternativeName>
    <alternativeName>
        <fullName evidence="12">Growth arrest and DNA damage-inducible proteins-interacting protein 1</fullName>
    </alternativeName>
</protein>
<comment type="function">
    <text evidence="13">Acts as a negative regulator of G1 to S cell cycle phase progression by inhibiting cyclin-dependent kinases. Inhibitory effects are additive with GADD45 proteins but also occur in the absence of GADD45 proteins. Acts as a repressor of the orphan nuclear receptor NR4A1 by inhibiting AB domain-mediated transcriptional activity. May be involved in the hormone-mediated regulation of NR4A1 transcriptional activity. May play a role in mitochondrial protein synthesis.</text>
</comment>
<evidence type="ECO:0000256" key="6">
    <source>
        <dbReference type="ARBA" id="ARBA00023128"/>
    </source>
</evidence>
<dbReference type="PANTHER" id="PTHR31761">
    <property type="entry name" value="GROWTH ARREST AND DNA DAMAGE-INDUCIBLE PROTEINS-INTERACTING PROTEIN 1 GADD45GIP1"/>
    <property type="match status" value="1"/>
</dbReference>
<dbReference type="Proteomes" id="UP001353858">
    <property type="component" value="Unassembled WGS sequence"/>
</dbReference>
<dbReference type="GO" id="GO:0005634">
    <property type="term" value="C:nucleus"/>
    <property type="evidence" value="ECO:0007669"/>
    <property type="project" value="UniProtKB-SubCell"/>
</dbReference>
<proteinExistence type="inferred from homology"/>
<dbReference type="GO" id="GO:0005840">
    <property type="term" value="C:ribosome"/>
    <property type="evidence" value="ECO:0007669"/>
    <property type="project" value="UniProtKB-KW"/>
</dbReference>
<sequence>MYRSLLNKIRPLHNLGLRNKSEPAINIEQLEQQNASVDVIDDEARIREEEIQRKRNKSRLRVYHRNVVHEEVPYPEPKIWLHGTIKFNRNMYGRYGRKSGFDESLCWPTKQELKDKLEYESVAYPYDILKVAEEARQKRIEEQKIIEERQADVVKKMQKLDRWKEDLRKKIEKKEEAVLVAKEQKDRLVEEVRRHFGYTVDPRDDKFKELLEKKEKEQKKAMKQARKKVKEEKMLAQILGKKPEDTKSRSENVDISTDNKENT</sequence>
<evidence type="ECO:0000256" key="7">
    <source>
        <dbReference type="ARBA" id="ARBA00023242"/>
    </source>
</evidence>
<evidence type="ECO:0000313" key="16">
    <source>
        <dbReference type="Proteomes" id="UP001353858"/>
    </source>
</evidence>
<dbReference type="InterPro" id="IPR043035">
    <property type="entry name" value="Ribosomal_mL64_sf"/>
</dbReference>
<dbReference type="Pfam" id="PF10147">
    <property type="entry name" value="CR6_interact"/>
    <property type="match status" value="1"/>
</dbReference>
<evidence type="ECO:0000313" key="15">
    <source>
        <dbReference type="EMBL" id="KAK4883170.1"/>
    </source>
</evidence>
<gene>
    <name evidence="15" type="ORF">RN001_006489</name>
</gene>
<dbReference type="Gene3D" id="6.10.280.120">
    <property type="entry name" value="Growth arrest and DNA-damage-inducible proteins-interacting protein 1"/>
    <property type="match status" value="1"/>
</dbReference>
<evidence type="ECO:0000256" key="10">
    <source>
        <dbReference type="ARBA" id="ARBA00030700"/>
    </source>
</evidence>
<evidence type="ECO:0000256" key="11">
    <source>
        <dbReference type="ARBA" id="ARBA00035184"/>
    </source>
</evidence>
<name>A0AAN7SS94_9COLE</name>
<keyword evidence="8" id="KW-0687">Ribonucleoprotein</keyword>
<evidence type="ECO:0000256" key="4">
    <source>
        <dbReference type="ARBA" id="ARBA00022980"/>
    </source>
</evidence>
<feature type="compositionally biased region" description="Basic and acidic residues" evidence="14">
    <location>
        <begin position="241"/>
        <end position="263"/>
    </location>
</feature>
<keyword evidence="9" id="KW-0131">Cell cycle</keyword>
<keyword evidence="6" id="KW-0496">Mitochondrion</keyword>